<name>A0A139SNP9_9BACT</name>
<protein>
    <recommendedName>
        <fullName evidence="1">Factor H binding protein-like C-terminal domain-containing protein</fullName>
    </recommendedName>
</protein>
<dbReference type="InterPro" id="IPR011250">
    <property type="entry name" value="OMP/PagP_B-barrel"/>
</dbReference>
<organism evidence="2 3">
    <name type="scientific">Cephaloticoccus capnophilus</name>
    <dbReference type="NCBI Taxonomy" id="1548208"/>
    <lineage>
        <taxon>Bacteria</taxon>
        <taxon>Pseudomonadati</taxon>
        <taxon>Verrucomicrobiota</taxon>
        <taxon>Opitutia</taxon>
        <taxon>Opitutales</taxon>
        <taxon>Opitutaceae</taxon>
        <taxon>Cephaloticoccus</taxon>
    </lineage>
</organism>
<feature type="domain" description="Factor H binding protein-like C-terminal" evidence="1">
    <location>
        <begin position="2"/>
        <end position="65"/>
    </location>
</feature>
<dbReference type="AlphaFoldDB" id="A0A139SNP9"/>
<dbReference type="SUPFAM" id="SSF56925">
    <property type="entry name" value="OMPA-like"/>
    <property type="match status" value="1"/>
</dbReference>
<reference evidence="2 3" key="1">
    <citation type="submission" date="2016-02" db="EMBL/GenBank/DDBJ databases">
        <authorList>
            <person name="Wen L."/>
            <person name="He K."/>
            <person name="Yang H."/>
        </authorList>
    </citation>
    <scope>NUCLEOTIDE SEQUENCE [LARGE SCALE GENOMIC DNA]</scope>
    <source>
        <strain evidence="2 3">CV41</strain>
    </source>
</reference>
<proteinExistence type="predicted"/>
<dbReference type="Proteomes" id="UP000071392">
    <property type="component" value="Unassembled WGS sequence"/>
</dbReference>
<dbReference type="InterPro" id="IPR014902">
    <property type="entry name" value="FHBP-like_C"/>
</dbReference>
<evidence type="ECO:0000313" key="2">
    <source>
        <dbReference type="EMBL" id="KXU36091.1"/>
    </source>
</evidence>
<dbReference type="STRING" id="1548208.AXK12_04545"/>
<evidence type="ECO:0000313" key="3">
    <source>
        <dbReference type="Proteomes" id="UP000071392"/>
    </source>
</evidence>
<dbReference type="OrthoDB" id="6688917at2"/>
<dbReference type="Pfam" id="PF08794">
    <property type="entry name" value="FHBP_C"/>
    <property type="match status" value="1"/>
</dbReference>
<dbReference type="Gene3D" id="2.40.160.90">
    <property type="match status" value="1"/>
</dbReference>
<keyword evidence="3" id="KW-1185">Reference proteome</keyword>
<gene>
    <name evidence="2" type="ORF">AXK12_04545</name>
</gene>
<accession>A0A139SNP9</accession>
<comment type="caution">
    <text evidence="2">The sequence shown here is derived from an EMBL/GenBank/DDBJ whole genome shotgun (WGS) entry which is preliminary data.</text>
</comment>
<dbReference type="EMBL" id="LSZP01000032">
    <property type="protein sequence ID" value="KXU36091.1"/>
    <property type="molecule type" value="Genomic_DNA"/>
</dbReference>
<evidence type="ECO:0000259" key="1">
    <source>
        <dbReference type="Pfam" id="PF08794"/>
    </source>
</evidence>
<sequence length="84" mass="8577">MNFATGWGFGSIVGLAQSGKVDLEAAQVMGNRINGKATVAVAPNADVDYTLGFYGPNAEEVAGAVWTNDPALEGASEIGFGGKR</sequence>